<evidence type="ECO:0000256" key="1">
    <source>
        <dbReference type="SAM" id="MobiDB-lite"/>
    </source>
</evidence>
<accession>W9ZAC1</accession>
<organism evidence="2 3">
    <name type="scientific">Capronia epimyces CBS 606.96</name>
    <dbReference type="NCBI Taxonomy" id="1182542"/>
    <lineage>
        <taxon>Eukaryota</taxon>
        <taxon>Fungi</taxon>
        <taxon>Dikarya</taxon>
        <taxon>Ascomycota</taxon>
        <taxon>Pezizomycotina</taxon>
        <taxon>Eurotiomycetes</taxon>
        <taxon>Chaetothyriomycetidae</taxon>
        <taxon>Chaetothyriales</taxon>
        <taxon>Herpotrichiellaceae</taxon>
        <taxon>Capronia</taxon>
    </lineage>
</organism>
<keyword evidence="3" id="KW-1185">Reference proteome</keyword>
<dbReference type="HOGENOM" id="CLU_1749406_0_0_1"/>
<dbReference type="OrthoDB" id="10344605at2759"/>
<comment type="caution">
    <text evidence="2">The sequence shown here is derived from an EMBL/GenBank/DDBJ whole genome shotgun (WGS) entry which is preliminary data.</text>
</comment>
<evidence type="ECO:0000313" key="2">
    <source>
        <dbReference type="EMBL" id="EXJ91464.1"/>
    </source>
</evidence>
<protein>
    <submittedName>
        <fullName evidence="2">Uncharacterized protein</fullName>
    </submittedName>
</protein>
<dbReference type="EMBL" id="AMGY01000001">
    <property type="protein sequence ID" value="EXJ91464.1"/>
    <property type="molecule type" value="Genomic_DNA"/>
</dbReference>
<name>W9ZAC1_9EURO</name>
<dbReference type="Proteomes" id="UP000019478">
    <property type="component" value="Unassembled WGS sequence"/>
</dbReference>
<reference evidence="2 3" key="1">
    <citation type="submission" date="2013-03" db="EMBL/GenBank/DDBJ databases">
        <title>The Genome Sequence of Capronia epimyces CBS 606.96.</title>
        <authorList>
            <consortium name="The Broad Institute Genomics Platform"/>
            <person name="Cuomo C."/>
            <person name="de Hoog S."/>
            <person name="Gorbushina A."/>
            <person name="Walker B."/>
            <person name="Young S.K."/>
            <person name="Zeng Q."/>
            <person name="Gargeya S."/>
            <person name="Fitzgerald M."/>
            <person name="Haas B."/>
            <person name="Abouelleil A."/>
            <person name="Allen A.W."/>
            <person name="Alvarado L."/>
            <person name="Arachchi H.M."/>
            <person name="Berlin A.M."/>
            <person name="Chapman S.B."/>
            <person name="Gainer-Dewar J."/>
            <person name="Goldberg J."/>
            <person name="Griggs A."/>
            <person name="Gujja S."/>
            <person name="Hansen M."/>
            <person name="Howarth C."/>
            <person name="Imamovic A."/>
            <person name="Ireland A."/>
            <person name="Larimer J."/>
            <person name="McCowan C."/>
            <person name="Murphy C."/>
            <person name="Pearson M."/>
            <person name="Poon T.W."/>
            <person name="Priest M."/>
            <person name="Roberts A."/>
            <person name="Saif S."/>
            <person name="Shea T."/>
            <person name="Sisk P."/>
            <person name="Sykes S."/>
            <person name="Wortman J."/>
            <person name="Nusbaum C."/>
            <person name="Birren B."/>
        </authorList>
    </citation>
    <scope>NUCLEOTIDE SEQUENCE [LARGE SCALE GENOMIC DNA]</scope>
    <source>
        <strain evidence="2 3">CBS 606.96</strain>
    </source>
</reference>
<dbReference type="AlphaFoldDB" id="W9ZAC1"/>
<feature type="compositionally biased region" description="Polar residues" evidence="1">
    <location>
        <begin position="131"/>
        <end position="140"/>
    </location>
</feature>
<proteinExistence type="predicted"/>
<feature type="region of interest" description="Disordered" evidence="1">
    <location>
        <begin position="122"/>
        <end position="149"/>
    </location>
</feature>
<sequence length="149" mass="17204">MERDTRHSIVCDQSPLLQLLQETLAKDVDFEALEAILMSRLMRESNFRHTFKSKKAGFTKNGRSIKQLAYPWWVAQCIHYGLRFPWTKEDAIASIRARLSTKVLSRPAEMKALGKRLKIAQRRRARAQEQTVSGNTGSDVETQKEKDKK</sequence>
<evidence type="ECO:0000313" key="3">
    <source>
        <dbReference type="Proteomes" id="UP000019478"/>
    </source>
</evidence>
<dbReference type="RefSeq" id="XP_007728354.1">
    <property type="nucleotide sequence ID" value="XM_007730164.1"/>
</dbReference>
<dbReference type="GeneID" id="19164154"/>
<gene>
    <name evidence="2" type="ORF">A1O3_00012</name>
</gene>